<keyword evidence="3" id="KW-1015">Disulfide bond</keyword>
<evidence type="ECO:0000256" key="4">
    <source>
        <dbReference type="ARBA" id="ARBA00023170"/>
    </source>
</evidence>
<evidence type="ECO:0000313" key="7">
    <source>
        <dbReference type="Proteomes" id="UP000271098"/>
    </source>
</evidence>
<evidence type="ECO:0000313" key="8">
    <source>
        <dbReference type="WBParaSite" id="GPUH_0002032701-mRNA-1"/>
    </source>
</evidence>
<evidence type="ECO:0000256" key="5">
    <source>
        <dbReference type="ARBA" id="ARBA00023224"/>
    </source>
</evidence>
<evidence type="ECO:0000256" key="1">
    <source>
        <dbReference type="ARBA" id="ARBA00004141"/>
    </source>
</evidence>
<dbReference type="PANTHER" id="PTHR24248:SF125">
    <property type="entry name" value="DOPAMINE D2-LIKE RECEPTOR"/>
    <property type="match status" value="1"/>
</dbReference>
<evidence type="ECO:0000256" key="2">
    <source>
        <dbReference type="ARBA" id="ARBA00023040"/>
    </source>
</evidence>
<comment type="subcellular location">
    <subcellularLocation>
        <location evidence="1">Membrane</location>
        <topology evidence="1">Multi-pass membrane protein</topology>
    </subcellularLocation>
</comment>
<evidence type="ECO:0000256" key="3">
    <source>
        <dbReference type="ARBA" id="ARBA00023157"/>
    </source>
</evidence>
<name>A0A183EH61_9BILA</name>
<accession>A0A183EH61</accession>
<keyword evidence="5" id="KW-0807">Transducer</keyword>
<keyword evidence="2" id="KW-0297">G-protein coupled receptor</keyword>
<dbReference type="WBParaSite" id="GPUH_0002032701-mRNA-1">
    <property type="protein sequence ID" value="GPUH_0002032701-mRNA-1"/>
    <property type="gene ID" value="GPUH_0002032701"/>
</dbReference>
<reference evidence="8" key="1">
    <citation type="submission" date="2016-06" db="UniProtKB">
        <authorList>
            <consortium name="WormBaseParasite"/>
        </authorList>
    </citation>
    <scope>IDENTIFICATION</scope>
</reference>
<organism evidence="8">
    <name type="scientific">Gongylonema pulchrum</name>
    <dbReference type="NCBI Taxonomy" id="637853"/>
    <lineage>
        <taxon>Eukaryota</taxon>
        <taxon>Metazoa</taxon>
        <taxon>Ecdysozoa</taxon>
        <taxon>Nematoda</taxon>
        <taxon>Chromadorea</taxon>
        <taxon>Rhabditida</taxon>
        <taxon>Spirurina</taxon>
        <taxon>Spiruromorpha</taxon>
        <taxon>Spiruroidea</taxon>
        <taxon>Gongylonematidae</taxon>
        <taxon>Gongylonema</taxon>
    </lineage>
</organism>
<evidence type="ECO:0000313" key="6">
    <source>
        <dbReference type="EMBL" id="VDN35762.1"/>
    </source>
</evidence>
<gene>
    <name evidence="6" type="ORF">GPUH_LOCUS20302</name>
</gene>
<protein>
    <submittedName>
        <fullName evidence="8">G_PROTEIN_RECEP_F1_2 domain-containing protein</fullName>
    </submittedName>
</protein>
<dbReference type="OrthoDB" id="5951059at2759"/>
<keyword evidence="4" id="KW-0675">Receptor</keyword>
<dbReference type="Gene3D" id="1.20.1070.10">
    <property type="entry name" value="Rhodopsin 7-helix transmembrane proteins"/>
    <property type="match status" value="1"/>
</dbReference>
<reference evidence="6 7" key="2">
    <citation type="submission" date="2018-11" db="EMBL/GenBank/DDBJ databases">
        <authorList>
            <consortium name="Pathogen Informatics"/>
        </authorList>
    </citation>
    <scope>NUCLEOTIDE SEQUENCE [LARGE SCALE GENOMIC DNA]</scope>
</reference>
<sequence length="89" mass="10475">MGSCFGDQELIYTLATWAGHLNSLLNPIIYPRFSREFRRAFKQILTCKRKRSIRSAMKTTFDLVFAQLVAILHFWDTTRAEIYARTEKN</sequence>
<keyword evidence="7" id="KW-1185">Reference proteome</keyword>
<dbReference type="SUPFAM" id="SSF81321">
    <property type="entry name" value="Family A G protein-coupled receptor-like"/>
    <property type="match status" value="1"/>
</dbReference>
<dbReference type="GO" id="GO:0005886">
    <property type="term" value="C:plasma membrane"/>
    <property type="evidence" value="ECO:0007669"/>
    <property type="project" value="TreeGrafter"/>
</dbReference>
<dbReference type="EMBL" id="UYRT01090166">
    <property type="protein sequence ID" value="VDN35762.1"/>
    <property type="molecule type" value="Genomic_DNA"/>
</dbReference>
<dbReference type="GO" id="GO:0004930">
    <property type="term" value="F:G protein-coupled receptor activity"/>
    <property type="evidence" value="ECO:0007669"/>
    <property type="project" value="UniProtKB-KW"/>
</dbReference>
<proteinExistence type="predicted"/>
<dbReference type="AlphaFoldDB" id="A0A183EH61"/>
<dbReference type="PANTHER" id="PTHR24248">
    <property type="entry name" value="ADRENERGIC RECEPTOR-RELATED G-PROTEIN COUPLED RECEPTOR"/>
    <property type="match status" value="1"/>
</dbReference>
<dbReference type="Proteomes" id="UP000271098">
    <property type="component" value="Unassembled WGS sequence"/>
</dbReference>